<evidence type="ECO:0000313" key="2">
    <source>
        <dbReference type="Proteomes" id="UP001148614"/>
    </source>
</evidence>
<dbReference type="Proteomes" id="UP001148614">
    <property type="component" value="Unassembled WGS sequence"/>
</dbReference>
<evidence type="ECO:0000313" key="1">
    <source>
        <dbReference type="EMBL" id="KAJ3573683.1"/>
    </source>
</evidence>
<gene>
    <name evidence="1" type="ORF">NPX13_g4613</name>
</gene>
<reference evidence="1" key="1">
    <citation type="submission" date="2022-07" db="EMBL/GenBank/DDBJ databases">
        <title>Genome Sequence of Xylaria arbuscula.</title>
        <authorList>
            <person name="Buettner E."/>
        </authorList>
    </citation>
    <scope>NUCLEOTIDE SEQUENCE</scope>
    <source>
        <strain evidence="1">VT107</strain>
    </source>
</reference>
<sequence length="1120" mass="123974">MASLGRISNSLVSAVNENTLALASINFDFSIFRIKPPVEYEPVGQALGVVRRKSAETGTAHRTARKLGALFEAIMPSTPKLIIAYGTRSSEIMQTPGVNPMGTTENHGAFASFVGADATSIWAAATSGATAIGIHLLACLLARSFTNPAQATSVWAELVAERQREILSTAPHDSSLNVTQIAALNAANQEISRQDLRQWDASARAWLQTADLAKVKEYTQLRLILENINLPVTGGSNLYTDVIYVWKQAMIGVESLLSGQPQSVTDGGIILAISSWHIFPNLIVLGKHTTNVSFEDLLLPPGCLLTLGITSEKQTPEKVPGIYWSIPLSHYRHYGKPVRAIGEIEDRLTMDELDSVALGSILRHWNVPRNKYDISARWFVSLSRCLSSAPLRPLRWLQILAGASNRLLGSDGLARKNMIRLVDFGYRRGTFLFSPSARGTILPWFGLCCRHILRSFCSRDGTACAVEYLRCIADAGGLGPSQALITHIVPDTQGGAILSKRQHHTYYSAVGTLVSVSPSNIENLDLTDMVPELEEDTDEVSELVKDTGKGKMSSTTFSDLMNKKRREERRERGVRRLGDSRLTYDSLREFYVEKKHSWWSGSFRSPAEHTGRGEPSFLSTGAASFMQSPLRCYTISPPDDDLLCDCDAQLPRGDWFTSKSVQFKKCITDSLGLLRMYITAFDPPPLRDDSSANTNPLGDLVSQTSQIQFEESVRRLRQGLLEPHIDLEDMISIFEGQPNDRSAREFNGINPSLLWHFLEGLDKLDTDSLMKSALDFMHIEKKMVDSDTKPLRDLVFIHDIYESLDGATVSSGIVEFGIHRAKWCHGNDYSQDKSRVFSCVAMMETGTVNIDASNLQEVFALSYGNSIFVSSRLLKDPSIEVPDDALTRMTGNVGRPGLSLLIPPPSGALVRPLSTNYRAVSYEVFDGKRQDNFKGTSLHMYFTSHQFPLDYGTNGIIDHQVFLVETVVSVYDSGKWVGDLNIGRVFQSESNPGCGVQTKTSLGVLRRCQHTKEAVEASLVNFSTVDTWEEVLDTPPSVAVIRAYKNWFTRLAAYTIINQEQLGKGLETEDNETLEEDEGQSPQRKALVVEDNANVCWACVYKQTRKVHKSLVGGSLYIVA</sequence>
<proteinExistence type="predicted"/>
<organism evidence="1 2">
    <name type="scientific">Xylaria arbuscula</name>
    <dbReference type="NCBI Taxonomy" id="114810"/>
    <lineage>
        <taxon>Eukaryota</taxon>
        <taxon>Fungi</taxon>
        <taxon>Dikarya</taxon>
        <taxon>Ascomycota</taxon>
        <taxon>Pezizomycotina</taxon>
        <taxon>Sordariomycetes</taxon>
        <taxon>Xylariomycetidae</taxon>
        <taxon>Xylariales</taxon>
        <taxon>Xylariaceae</taxon>
        <taxon>Xylaria</taxon>
    </lineage>
</organism>
<name>A0A9W8NFI3_9PEZI</name>
<dbReference type="VEuPathDB" id="FungiDB:F4678DRAFT_438335"/>
<dbReference type="VEuPathDB" id="FungiDB:F4678DRAFT_480943"/>
<accession>A0A9W8NFI3</accession>
<protein>
    <submittedName>
        <fullName evidence="1">Uncharacterized protein</fullName>
    </submittedName>
</protein>
<dbReference type="EMBL" id="JANPWZ010000665">
    <property type="protein sequence ID" value="KAJ3573683.1"/>
    <property type="molecule type" value="Genomic_DNA"/>
</dbReference>
<keyword evidence="2" id="KW-1185">Reference proteome</keyword>
<comment type="caution">
    <text evidence="1">The sequence shown here is derived from an EMBL/GenBank/DDBJ whole genome shotgun (WGS) entry which is preliminary data.</text>
</comment>
<dbReference type="AlphaFoldDB" id="A0A9W8NFI3"/>